<reference evidence="3" key="2">
    <citation type="journal article" date="2016" name="Genome Announc.">
        <title>Draft Genome Sequences of Two Novel Amoeba-Resistant Intranuclear Bacteria, 'Candidatus Berkiella cookevillensis' and 'Candidatus Berkiella aquae'.</title>
        <authorList>
            <person name="Mehari Y.T."/>
            <person name="Arivett B.A."/>
            <person name="Farone A.L."/>
            <person name="Gunderson J.H."/>
            <person name="Farone M.B."/>
        </authorList>
    </citation>
    <scope>NUCLEOTIDE SEQUENCE</scope>
    <source>
        <strain evidence="3">CC99</strain>
    </source>
</reference>
<dbReference type="InterPro" id="IPR011256">
    <property type="entry name" value="Reg_factor_effector_dom_sf"/>
</dbReference>
<dbReference type="InterPro" id="IPR029441">
    <property type="entry name" value="Cass2"/>
</dbReference>
<dbReference type="Proteomes" id="UP000051494">
    <property type="component" value="Unassembled WGS sequence"/>
</dbReference>
<dbReference type="InterPro" id="IPR010499">
    <property type="entry name" value="AraC_E-bd"/>
</dbReference>
<dbReference type="Pfam" id="PF14526">
    <property type="entry name" value="Cass2"/>
    <property type="match status" value="1"/>
</dbReference>
<reference evidence="3" key="3">
    <citation type="submission" date="2021-06" db="EMBL/GenBank/DDBJ databases">
        <title>Genomic Description and Analysis of Intracellular Bacteria, Candidatus Berkiella cookevillensis and Candidatus Berkiella aquae.</title>
        <authorList>
            <person name="Kidane D.T."/>
            <person name="Mehari Y.T."/>
            <person name="Rice F.C."/>
            <person name="Arivett B.A."/>
            <person name="Farone A.L."/>
            <person name="Berk S.G."/>
            <person name="Farone M.B."/>
        </authorList>
    </citation>
    <scope>NUCLEOTIDE SEQUENCE</scope>
    <source>
        <strain evidence="3">CC99</strain>
    </source>
</reference>
<dbReference type="PANTHER" id="PTHR36444">
    <property type="entry name" value="TRANSCRIPTIONAL REGULATOR PROTEIN YOBU-RELATED"/>
    <property type="match status" value="1"/>
</dbReference>
<dbReference type="SUPFAM" id="SSF55136">
    <property type="entry name" value="Probable bacterial effector-binding domain"/>
    <property type="match status" value="1"/>
</dbReference>
<name>A0A0Q9YVP7_9GAMM</name>
<dbReference type="EMBL" id="LKHV01000001">
    <property type="protein sequence ID" value="KRG20179.1"/>
    <property type="molecule type" value="Genomic_DNA"/>
</dbReference>
<dbReference type="RefSeq" id="WP_057623100.1">
    <property type="nucleotide sequence ID" value="NZ_LKHV02000001.1"/>
</dbReference>
<proteinExistence type="predicted"/>
<gene>
    <name evidence="2" type="ORF">CC99x_00400</name>
    <name evidence="3" type="ORF">CC99x_004935</name>
</gene>
<dbReference type="InterPro" id="IPR053182">
    <property type="entry name" value="YobU-like_regulator"/>
</dbReference>
<evidence type="ECO:0000313" key="3">
    <source>
        <dbReference type="EMBL" id="MCS5708244.1"/>
    </source>
</evidence>
<dbReference type="STRING" id="437022.CC99x_00400"/>
<reference evidence="2" key="1">
    <citation type="submission" date="2015-09" db="EMBL/GenBank/DDBJ databases">
        <title>Draft Genome Sequences of Two Novel Amoeba-resistant Intranuclear Bacteria, Candidatus Berkiella cookevillensis and Candidatus Berkiella aquae.</title>
        <authorList>
            <person name="Mehari Y.T."/>
            <person name="Arivett B.A."/>
            <person name="Farone A.L."/>
            <person name="Gunderson J.H."/>
            <person name="Farone M.B."/>
        </authorList>
    </citation>
    <scope>NUCLEOTIDE SEQUENCE [LARGE SCALE GENOMIC DNA]</scope>
    <source>
        <strain evidence="2">CC99</strain>
    </source>
</reference>
<protein>
    <submittedName>
        <fullName evidence="2">Bacterial transcription activator, effector binding domain</fullName>
    </submittedName>
    <submittedName>
        <fullName evidence="3">GyrI-like domain-containing protein</fullName>
    </submittedName>
</protein>
<dbReference type="EMBL" id="LKHV02000001">
    <property type="protein sequence ID" value="MCS5708244.1"/>
    <property type="molecule type" value="Genomic_DNA"/>
</dbReference>
<dbReference type="Gene3D" id="3.20.80.10">
    <property type="entry name" value="Regulatory factor, effector binding domain"/>
    <property type="match status" value="1"/>
</dbReference>
<keyword evidence="4" id="KW-1185">Reference proteome</keyword>
<dbReference type="SMART" id="SM00871">
    <property type="entry name" value="AraC_E_bind"/>
    <property type="match status" value="1"/>
</dbReference>
<sequence length="162" mass="18458">MQKKQNEMAALKLVGLTVRTNNENEMNPKYAKIGELAERYWGEGLPNQLQNRVNPGKTFAVYTEYDSDERGDYTYFIGEEVSSFDGAPSGFIQLNVPAQKYQQFTTEPGAIPEVIINAWRQIWMMGEKELGGKRAYQADLEVIDVKDLHPEKAVFDIYIGIK</sequence>
<comment type="caution">
    <text evidence="2">The sequence shown here is derived from an EMBL/GenBank/DDBJ whole genome shotgun (WGS) entry which is preliminary data.</text>
</comment>
<evidence type="ECO:0000313" key="4">
    <source>
        <dbReference type="Proteomes" id="UP000051494"/>
    </source>
</evidence>
<evidence type="ECO:0000313" key="2">
    <source>
        <dbReference type="EMBL" id="KRG20179.1"/>
    </source>
</evidence>
<dbReference type="OrthoDB" id="3173400at2"/>
<feature type="domain" description="AraC effector-binding" evidence="1">
    <location>
        <begin position="1"/>
        <end position="162"/>
    </location>
</feature>
<evidence type="ECO:0000259" key="1">
    <source>
        <dbReference type="SMART" id="SM00871"/>
    </source>
</evidence>
<dbReference type="PANTHER" id="PTHR36444:SF2">
    <property type="entry name" value="TRANSCRIPTIONAL REGULATOR PROTEIN YOBU-RELATED"/>
    <property type="match status" value="1"/>
</dbReference>
<accession>A0A0Q9YVP7</accession>
<dbReference type="AlphaFoldDB" id="A0A0Q9YVP7"/>
<organism evidence="2">
    <name type="scientific">Candidatus Berkiella cookevillensis</name>
    <dbReference type="NCBI Taxonomy" id="437022"/>
    <lineage>
        <taxon>Bacteria</taxon>
        <taxon>Pseudomonadati</taxon>
        <taxon>Pseudomonadota</taxon>
        <taxon>Gammaproteobacteria</taxon>
        <taxon>Candidatus Berkiellales</taxon>
        <taxon>Candidatus Berkiellaceae</taxon>
        <taxon>Candidatus Berkiella</taxon>
    </lineage>
</organism>